<reference evidence="2" key="2">
    <citation type="submission" date="2020-09" db="EMBL/GenBank/DDBJ databases">
        <authorList>
            <person name="Sun Q."/>
            <person name="Zhou Y."/>
        </authorList>
    </citation>
    <scope>NUCLEOTIDE SEQUENCE</scope>
    <source>
        <strain evidence="2">CGMCC 1.15322</strain>
    </source>
</reference>
<dbReference type="Proteomes" id="UP000620596">
    <property type="component" value="Unassembled WGS sequence"/>
</dbReference>
<evidence type="ECO:0000256" key="1">
    <source>
        <dbReference type="SAM" id="Coils"/>
    </source>
</evidence>
<accession>A0A916WKR9</accession>
<dbReference type="AlphaFoldDB" id="A0A916WKR9"/>
<dbReference type="RefSeq" id="WP_373288362.1">
    <property type="nucleotide sequence ID" value="NZ_BMIG01000012.1"/>
</dbReference>
<organism evidence="2 3">
    <name type="scientific">Polaromonas eurypsychrophila</name>
    <dbReference type="NCBI Taxonomy" id="1614635"/>
    <lineage>
        <taxon>Bacteria</taxon>
        <taxon>Pseudomonadati</taxon>
        <taxon>Pseudomonadota</taxon>
        <taxon>Betaproteobacteria</taxon>
        <taxon>Burkholderiales</taxon>
        <taxon>Comamonadaceae</taxon>
        <taxon>Polaromonas</taxon>
    </lineage>
</organism>
<feature type="coiled-coil region" evidence="1">
    <location>
        <begin position="82"/>
        <end position="145"/>
    </location>
</feature>
<evidence type="ECO:0000313" key="2">
    <source>
        <dbReference type="EMBL" id="GGB07320.1"/>
    </source>
</evidence>
<comment type="caution">
    <text evidence="2">The sequence shown here is derived from an EMBL/GenBank/DDBJ whole genome shotgun (WGS) entry which is preliminary data.</text>
</comment>
<proteinExistence type="predicted"/>
<dbReference type="EMBL" id="BMIG01000012">
    <property type="protein sequence ID" value="GGB07320.1"/>
    <property type="molecule type" value="Genomic_DNA"/>
</dbReference>
<evidence type="ECO:0008006" key="4">
    <source>
        <dbReference type="Google" id="ProtNLM"/>
    </source>
</evidence>
<reference evidence="2" key="1">
    <citation type="journal article" date="2014" name="Int. J. Syst. Evol. Microbiol.">
        <title>Complete genome sequence of Corynebacterium casei LMG S-19264T (=DSM 44701T), isolated from a smear-ripened cheese.</title>
        <authorList>
            <consortium name="US DOE Joint Genome Institute (JGI-PGF)"/>
            <person name="Walter F."/>
            <person name="Albersmeier A."/>
            <person name="Kalinowski J."/>
            <person name="Ruckert C."/>
        </authorList>
    </citation>
    <scope>NUCLEOTIDE SEQUENCE</scope>
    <source>
        <strain evidence="2">CGMCC 1.15322</strain>
    </source>
</reference>
<keyword evidence="3" id="KW-1185">Reference proteome</keyword>
<name>A0A916WKR9_9BURK</name>
<keyword evidence="1" id="KW-0175">Coiled coil</keyword>
<gene>
    <name evidence="2" type="ORF">GCM10011496_30310</name>
</gene>
<protein>
    <recommendedName>
        <fullName evidence="4">DUF4124 domain-containing protein</fullName>
    </recommendedName>
</protein>
<sequence>MVVASAQERIYRCAGKDGATPEYINNAKDAQARGCKQIDGGNVTVVQSAPISRPAAFRVAGAVQAAPVSGNSEQRARDSDTRAILESELKKAEIKLAEQQKEFNKGEPEKQGIEGRNYQRYLDRVAEMKESMVRHESDIAGLKREIGRLPAPTARQ</sequence>
<evidence type="ECO:0000313" key="3">
    <source>
        <dbReference type="Proteomes" id="UP000620596"/>
    </source>
</evidence>